<feature type="compositionally biased region" description="Acidic residues" evidence="1">
    <location>
        <begin position="31"/>
        <end position="40"/>
    </location>
</feature>
<feature type="region of interest" description="Disordered" evidence="1">
    <location>
        <begin position="64"/>
        <end position="112"/>
    </location>
</feature>
<accession>A0ABV1DXA8</accession>
<feature type="region of interest" description="Disordered" evidence="1">
    <location>
        <begin position="19"/>
        <end position="40"/>
    </location>
</feature>
<feature type="non-terminal residue" evidence="2">
    <location>
        <position position="1"/>
    </location>
</feature>
<dbReference type="RefSeq" id="WP_349064867.1">
    <property type="nucleotide sequence ID" value="NZ_JBBMFP010000074.1"/>
</dbReference>
<evidence type="ECO:0000313" key="2">
    <source>
        <dbReference type="EMBL" id="MEQ2434476.1"/>
    </source>
</evidence>
<keyword evidence="3" id="KW-1185">Reference proteome</keyword>
<evidence type="ECO:0000256" key="1">
    <source>
        <dbReference type="SAM" id="MobiDB-lite"/>
    </source>
</evidence>
<evidence type="ECO:0000313" key="3">
    <source>
        <dbReference type="Proteomes" id="UP001457898"/>
    </source>
</evidence>
<proteinExistence type="predicted"/>
<sequence>LAKNLWFLRMLFGEKIRIGSGKKTGSHPERMEEETEYPEEIPEVIRKCPGKRGRNPEDIRKKYRNLSGNSHEGRREIRNLSGRTSGSHPEIAMKGDVKSGTYPEEHPEVIRK</sequence>
<protein>
    <submittedName>
        <fullName evidence="2">Uncharacterized protein</fullName>
    </submittedName>
</protein>
<gene>
    <name evidence="2" type="ORF">WMO65_26165</name>
</gene>
<dbReference type="Proteomes" id="UP001457898">
    <property type="component" value="Unassembled WGS sequence"/>
</dbReference>
<feature type="compositionally biased region" description="Basic and acidic residues" evidence="1">
    <location>
        <begin position="91"/>
        <end position="112"/>
    </location>
</feature>
<reference evidence="2 3" key="1">
    <citation type="submission" date="2024-03" db="EMBL/GenBank/DDBJ databases">
        <title>Human intestinal bacterial collection.</title>
        <authorList>
            <person name="Pauvert C."/>
            <person name="Hitch T.C.A."/>
            <person name="Clavel T."/>
        </authorList>
    </citation>
    <scope>NUCLEOTIDE SEQUENCE [LARGE SCALE GENOMIC DNA]</scope>
    <source>
        <strain evidence="2 3">CLA-SR-H028</strain>
    </source>
</reference>
<name>A0ABV1DXA8_9FIRM</name>
<organism evidence="2 3">
    <name type="scientific">Blautia caccae</name>
    <dbReference type="NCBI Taxonomy" id="3133175"/>
    <lineage>
        <taxon>Bacteria</taxon>
        <taxon>Bacillati</taxon>
        <taxon>Bacillota</taxon>
        <taxon>Clostridia</taxon>
        <taxon>Lachnospirales</taxon>
        <taxon>Lachnospiraceae</taxon>
        <taxon>Blautia</taxon>
    </lineage>
</organism>
<comment type="caution">
    <text evidence="2">The sequence shown here is derived from an EMBL/GenBank/DDBJ whole genome shotgun (WGS) entry which is preliminary data.</text>
</comment>
<dbReference type="EMBL" id="JBBMFP010000074">
    <property type="protein sequence ID" value="MEQ2434476.1"/>
    <property type="molecule type" value="Genomic_DNA"/>
</dbReference>